<gene>
    <name evidence="2" type="ordered locus">RB2501_00396</name>
</gene>
<sequence>MKNYFYSFLALAGVFLMSSCSSNDDGPETTFEQLVISEIDFPESFNLGELYEIPVTYQLPDGCTEFYQLNVGSPAQDVREIVAIGTRTDTGGCTQAITEGTETLVFQVLFDQTYTFRFYQGDDNNGDPIITEVEVPVTE</sequence>
<dbReference type="OrthoDB" id="893802at2"/>
<keyword evidence="3" id="KW-1185">Reference proteome</keyword>
<evidence type="ECO:0000313" key="3">
    <source>
        <dbReference type="Proteomes" id="UP000009049"/>
    </source>
</evidence>
<dbReference type="PROSITE" id="PS51257">
    <property type="entry name" value="PROKAR_LIPOPROTEIN"/>
    <property type="match status" value="1"/>
</dbReference>
<evidence type="ECO:0000256" key="1">
    <source>
        <dbReference type="SAM" id="SignalP"/>
    </source>
</evidence>
<evidence type="ECO:0008006" key="4">
    <source>
        <dbReference type="Google" id="ProtNLM"/>
    </source>
</evidence>
<name>A4CNM2_ROBBH</name>
<feature type="chain" id="PRO_5002666398" description="Lipoprotein" evidence="1">
    <location>
        <begin position="24"/>
        <end position="139"/>
    </location>
</feature>
<dbReference type="KEGG" id="rbi:RB2501_00396"/>
<keyword evidence="1" id="KW-0732">Signal</keyword>
<feature type="signal peptide" evidence="1">
    <location>
        <begin position="1"/>
        <end position="23"/>
    </location>
</feature>
<proteinExistence type="predicted"/>
<dbReference type="AlphaFoldDB" id="A4CNM2"/>
<protein>
    <recommendedName>
        <fullName evidence="4">Lipoprotein</fullName>
    </recommendedName>
</protein>
<organism evidence="2 3">
    <name type="scientific">Robiginitalea biformata (strain ATCC BAA-864 / DSM 15991 / KCTC 12146 / HTCC2501)</name>
    <dbReference type="NCBI Taxonomy" id="313596"/>
    <lineage>
        <taxon>Bacteria</taxon>
        <taxon>Pseudomonadati</taxon>
        <taxon>Bacteroidota</taxon>
        <taxon>Flavobacteriia</taxon>
        <taxon>Flavobacteriales</taxon>
        <taxon>Flavobacteriaceae</taxon>
        <taxon>Robiginitalea</taxon>
    </lineage>
</organism>
<evidence type="ECO:0000313" key="2">
    <source>
        <dbReference type="EMBL" id="EAR14489.1"/>
    </source>
</evidence>
<dbReference type="Proteomes" id="UP000009049">
    <property type="component" value="Chromosome"/>
</dbReference>
<dbReference type="STRING" id="313596.RB2501_00396"/>
<dbReference type="RefSeq" id="WP_015755277.1">
    <property type="nucleotide sequence ID" value="NC_013222.1"/>
</dbReference>
<reference evidence="2 3" key="1">
    <citation type="journal article" date="2009" name="J. Bacteriol.">
        <title>Complete genome sequence of Robiginitalea biformata HTCC2501.</title>
        <authorList>
            <person name="Oh H.M."/>
            <person name="Giovannoni S.J."/>
            <person name="Lee K."/>
            <person name="Ferriera S."/>
            <person name="Johnson J."/>
            <person name="Cho J.C."/>
        </authorList>
    </citation>
    <scope>NUCLEOTIDE SEQUENCE [LARGE SCALE GENOMIC DNA]</scope>
    <source>
        <strain evidence="3">ATCC BAA-864 / HTCC2501 / KCTC 12146</strain>
    </source>
</reference>
<dbReference type="HOGENOM" id="CLU_145489_0_0_10"/>
<accession>A4CNM2</accession>
<dbReference type="EMBL" id="CP001712">
    <property type="protein sequence ID" value="EAR14489.1"/>
    <property type="molecule type" value="Genomic_DNA"/>
</dbReference>